<proteinExistence type="inferred from homology"/>
<dbReference type="InterPro" id="IPR018228">
    <property type="entry name" value="DNase_TatD-rel_CS"/>
</dbReference>
<evidence type="ECO:0000256" key="2">
    <source>
        <dbReference type="ARBA" id="ARBA00022723"/>
    </source>
</evidence>
<dbReference type="SUPFAM" id="SSF51556">
    <property type="entry name" value="Metallo-dependent hydrolases"/>
    <property type="match status" value="1"/>
</dbReference>
<keyword evidence="6" id="KW-1185">Reference proteome</keyword>
<protein>
    <submittedName>
        <fullName evidence="5">3'-5' ssDNA/RNA exonuclease tatd</fullName>
    </submittedName>
</protein>
<feature type="compositionally biased region" description="Polar residues" evidence="4">
    <location>
        <begin position="9"/>
        <end position="42"/>
    </location>
</feature>
<feature type="region of interest" description="Disordered" evidence="4">
    <location>
        <begin position="1"/>
        <end position="44"/>
    </location>
</feature>
<gene>
    <name evidence="5" type="ORF">PoB_006970100</name>
</gene>
<dbReference type="AlphaFoldDB" id="A0AAV4DGA6"/>
<comment type="similarity">
    <text evidence="1">Belongs to the metallo-dependent hydrolases superfamily. TatD-type hydrolase family.</text>
</comment>
<keyword evidence="2" id="KW-0479">Metal-binding</keyword>
<organism evidence="5 6">
    <name type="scientific">Plakobranchus ocellatus</name>
    <dbReference type="NCBI Taxonomy" id="259542"/>
    <lineage>
        <taxon>Eukaryota</taxon>
        <taxon>Metazoa</taxon>
        <taxon>Spiralia</taxon>
        <taxon>Lophotrochozoa</taxon>
        <taxon>Mollusca</taxon>
        <taxon>Gastropoda</taxon>
        <taxon>Heterobranchia</taxon>
        <taxon>Euthyneura</taxon>
        <taxon>Panpulmonata</taxon>
        <taxon>Sacoglossa</taxon>
        <taxon>Placobranchoidea</taxon>
        <taxon>Plakobranchidae</taxon>
        <taxon>Plakobranchus</taxon>
    </lineage>
</organism>
<sequence length="394" mass="44318">MDNSETENPESVASNSRGTVKNKSSAARKNIKSPSANQSSTSVKEETWAQELLMRSQAYHHKFIDSHCHIDLIYDRLKLPSNTQYSEFIKAQAQSYPRNYEGCVAIFCNPQTFDLHNPEDEVLNLASQEQGVWLALGCHPKNAAFFTSTNIEGLRRKLLSLPNVVALGEIGLDYSGEYHMLAETQRRVLISQLELAVELNLPLVIHCRDADEELLEIMQKHVPTHHKIHRHCFTQNLSTAQRWIDAFPNLYVGFTPVITYKSAQDPATAASQLPLDRILLETDAPYFVPGNIKSRKVKTTHPGFALFTAEKIAELRGVSTDEVLEACRNNTRHMYDLDYEAINSIDSGWHLSCNIFPLSSLQGVGGSVVIEPALRFPTFEVLYWSSSLMEGLRA</sequence>
<dbReference type="GO" id="GO:0046872">
    <property type="term" value="F:metal ion binding"/>
    <property type="evidence" value="ECO:0007669"/>
    <property type="project" value="UniProtKB-KW"/>
</dbReference>
<dbReference type="PROSITE" id="PS01090">
    <property type="entry name" value="TATD_2"/>
    <property type="match status" value="1"/>
</dbReference>
<keyword evidence="5" id="KW-0269">Exonuclease</keyword>
<dbReference type="PANTHER" id="PTHR46363:SF1">
    <property type="entry name" value="DEOXYRIBONUCLEASE TATDN2-RELATED"/>
    <property type="match status" value="1"/>
</dbReference>
<evidence type="ECO:0000256" key="3">
    <source>
        <dbReference type="ARBA" id="ARBA00022801"/>
    </source>
</evidence>
<reference evidence="5 6" key="1">
    <citation type="journal article" date="2021" name="Elife">
        <title>Chloroplast acquisition without the gene transfer in kleptoplastic sea slugs, Plakobranchus ocellatus.</title>
        <authorList>
            <person name="Maeda T."/>
            <person name="Takahashi S."/>
            <person name="Yoshida T."/>
            <person name="Shimamura S."/>
            <person name="Takaki Y."/>
            <person name="Nagai Y."/>
            <person name="Toyoda A."/>
            <person name="Suzuki Y."/>
            <person name="Arimoto A."/>
            <person name="Ishii H."/>
            <person name="Satoh N."/>
            <person name="Nishiyama T."/>
            <person name="Hasebe M."/>
            <person name="Maruyama T."/>
            <person name="Minagawa J."/>
            <person name="Obokata J."/>
            <person name="Shigenobu S."/>
        </authorList>
    </citation>
    <scope>NUCLEOTIDE SEQUENCE [LARGE SCALE GENOMIC DNA]</scope>
</reference>
<dbReference type="PANTHER" id="PTHR46363">
    <property type="entry name" value="DEOXYRIBONUCLEASE TATDN2-RELATED"/>
    <property type="match status" value="1"/>
</dbReference>
<dbReference type="CDD" id="cd01310">
    <property type="entry name" value="TatD_DNAse"/>
    <property type="match status" value="1"/>
</dbReference>
<dbReference type="EMBL" id="BLXT01007857">
    <property type="protein sequence ID" value="GFO43196.1"/>
    <property type="molecule type" value="Genomic_DNA"/>
</dbReference>
<dbReference type="PROSITE" id="PS01137">
    <property type="entry name" value="TATD_1"/>
    <property type="match status" value="1"/>
</dbReference>
<name>A0AAV4DGA6_9GAST</name>
<dbReference type="InterPro" id="IPR001130">
    <property type="entry name" value="TatD-like"/>
</dbReference>
<accession>A0AAV4DGA6</accession>
<evidence type="ECO:0000256" key="1">
    <source>
        <dbReference type="ARBA" id="ARBA00009275"/>
    </source>
</evidence>
<dbReference type="Gene3D" id="3.20.20.140">
    <property type="entry name" value="Metal-dependent hydrolases"/>
    <property type="match status" value="1"/>
</dbReference>
<dbReference type="InterPro" id="IPR032466">
    <property type="entry name" value="Metal_Hydrolase"/>
</dbReference>
<dbReference type="FunFam" id="3.20.20.140:FF:000005">
    <property type="entry name" value="TatD family hydrolase"/>
    <property type="match status" value="1"/>
</dbReference>
<dbReference type="GO" id="GO:0004527">
    <property type="term" value="F:exonuclease activity"/>
    <property type="evidence" value="ECO:0007669"/>
    <property type="project" value="UniProtKB-KW"/>
</dbReference>
<dbReference type="PROSITE" id="PS01091">
    <property type="entry name" value="TATD_3"/>
    <property type="match status" value="1"/>
</dbReference>
<dbReference type="Pfam" id="PF01026">
    <property type="entry name" value="TatD_DNase"/>
    <property type="match status" value="1"/>
</dbReference>
<keyword evidence="3" id="KW-0378">Hydrolase</keyword>
<comment type="caution">
    <text evidence="5">The sequence shown here is derived from an EMBL/GenBank/DDBJ whole genome shotgun (WGS) entry which is preliminary data.</text>
</comment>
<evidence type="ECO:0000313" key="5">
    <source>
        <dbReference type="EMBL" id="GFO43196.1"/>
    </source>
</evidence>
<evidence type="ECO:0000313" key="6">
    <source>
        <dbReference type="Proteomes" id="UP000735302"/>
    </source>
</evidence>
<keyword evidence="5" id="KW-0540">Nuclease</keyword>
<dbReference type="Proteomes" id="UP000735302">
    <property type="component" value="Unassembled WGS sequence"/>
</dbReference>
<evidence type="ECO:0000256" key="4">
    <source>
        <dbReference type="SAM" id="MobiDB-lite"/>
    </source>
</evidence>